<dbReference type="SUPFAM" id="SSF52540">
    <property type="entry name" value="P-loop containing nucleoside triphosphate hydrolases"/>
    <property type="match status" value="1"/>
</dbReference>
<gene>
    <name evidence="2" type="ORF">S03H2_43628</name>
</gene>
<sequence>FVATLLVWLLQQAMTTETITMATDRLQDPHEFEVEFEKVVSEISQRKQGKLSSERLLVIIDNIDRASHKKAVELLSTIKTFLEKEGCVFLLACDDEAIKKHLESVYTPSTETAKGDTPFDADEFLRKFFNTFLVIPNFIDTELQTYTENLLTRTNVAEFDSTDVAYVITSAFRNNPRQIKQFINTLLAHFLLAQEREGGSKPLLAPKAITGNVSFLAKFLVIRQHFANEFETFCKSYLTTAKEVKDEDTKDDKFKNFLRATKLITTEDIR</sequence>
<dbReference type="InterPro" id="IPR027417">
    <property type="entry name" value="P-loop_NTPase"/>
</dbReference>
<protein>
    <recommendedName>
        <fullName evidence="1">KAP NTPase domain-containing protein</fullName>
    </recommendedName>
</protein>
<accession>X1IRR5</accession>
<dbReference type="EMBL" id="BARU01027235">
    <property type="protein sequence ID" value="GAH71930.1"/>
    <property type="molecule type" value="Genomic_DNA"/>
</dbReference>
<feature type="non-terminal residue" evidence="2">
    <location>
        <position position="270"/>
    </location>
</feature>
<comment type="caution">
    <text evidence="2">The sequence shown here is derived from an EMBL/GenBank/DDBJ whole genome shotgun (WGS) entry which is preliminary data.</text>
</comment>
<proteinExistence type="predicted"/>
<dbReference type="Pfam" id="PF07693">
    <property type="entry name" value="KAP_NTPase"/>
    <property type="match status" value="1"/>
</dbReference>
<reference evidence="2" key="1">
    <citation type="journal article" date="2014" name="Front. Microbiol.">
        <title>High frequency of phylogenetically diverse reductive dehalogenase-homologous genes in deep subseafloor sedimentary metagenomes.</title>
        <authorList>
            <person name="Kawai M."/>
            <person name="Futagami T."/>
            <person name="Toyoda A."/>
            <person name="Takaki Y."/>
            <person name="Nishi S."/>
            <person name="Hori S."/>
            <person name="Arai W."/>
            <person name="Tsubouchi T."/>
            <person name="Morono Y."/>
            <person name="Uchiyama I."/>
            <person name="Ito T."/>
            <person name="Fujiyama A."/>
            <person name="Inagaki F."/>
            <person name="Takami H."/>
        </authorList>
    </citation>
    <scope>NUCLEOTIDE SEQUENCE</scope>
    <source>
        <strain evidence="2">Expedition CK06-06</strain>
    </source>
</reference>
<name>X1IRR5_9ZZZZ</name>
<organism evidence="2">
    <name type="scientific">marine sediment metagenome</name>
    <dbReference type="NCBI Taxonomy" id="412755"/>
    <lineage>
        <taxon>unclassified sequences</taxon>
        <taxon>metagenomes</taxon>
        <taxon>ecological metagenomes</taxon>
    </lineage>
</organism>
<evidence type="ECO:0000313" key="2">
    <source>
        <dbReference type="EMBL" id="GAH71930.1"/>
    </source>
</evidence>
<dbReference type="AlphaFoldDB" id="X1IRR5"/>
<feature type="domain" description="KAP NTPase" evidence="1">
    <location>
        <begin position="24"/>
        <end position="187"/>
    </location>
</feature>
<dbReference type="InterPro" id="IPR011646">
    <property type="entry name" value="KAP_P-loop"/>
</dbReference>
<feature type="non-terminal residue" evidence="2">
    <location>
        <position position="1"/>
    </location>
</feature>
<evidence type="ECO:0000259" key="1">
    <source>
        <dbReference type="Pfam" id="PF07693"/>
    </source>
</evidence>